<dbReference type="RefSeq" id="WP_407029915.1">
    <property type="nucleotide sequence ID" value="NZ_JAQGEF010000002.1"/>
</dbReference>
<evidence type="ECO:0000256" key="1">
    <source>
        <dbReference type="ARBA" id="ARBA00004442"/>
    </source>
</evidence>
<dbReference type="InterPro" id="IPR008969">
    <property type="entry name" value="CarboxyPept-like_regulatory"/>
</dbReference>
<accession>A0ABT4UFG0</accession>
<dbReference type="PANTHER" id="PTHR40980">
    <property type="entry name" value="PLUG DOMAIN-CONTAINING PROTEIN"/>
    <property type="match status" value="1"/>
</dbReference>
<dbReference type="Gene3D" id="2.60.40.1120">
    <property type="entry name" value="Carboxypeptidase-like, regulatory domain"/>
    <property type="match status" value="1"/>
</dbReference>
<evidence type="ECO:0000313" key="6">
    <source>
        <dbReference type="Proteomes" id="UP001210231"/>
    </source>
</evidence>
<protein>
    <submittedName>
        <fullName evidence="5">Carboxypeptidase-like regulatory domain-containing protein</fullName>
    </submittedName>
</protein>
<dbReference type="PANTHER" id="PTHR40980:SF4">
    <property type="entry name" value="TONB-DEPENDENT RECEPTOR-LIKE BETA-BARREL DOMAIN-CONTAINING PROTEIN"/>
    <property type="match status" value="1"/>
</dbReference>
<keyword evidence="6" id="KW-1185">Reference proteome</keyword>
<keyword evidence="2" id="KW-0472">Membrane</keyword>
<dbReference type="EMBL" id="JAQGEF010000002">
    <property type="protein sequence ID" value="MDA3613585.1"/>
    <property type="molecule type" value="Genomic_DNA"/>
</dbReference>
<evidence type="ECO:0000313" key="5">
    <source>
        <dbReference type="EMBL" id="MDA3613585.1"/>
    </source>
</evidence>
<dbReference type="SUPFAM" id="SSF56935">
    <property type="entry name" value="Porins"/>
    <property type="match status" value="1"/>
</dbReference>
<proteinExistence type="predicted"/>
<evidence type="ECO:0000256" key="2">
    <source>
        <dbReference type="ARBA" id="ARBA00023136"/>
    </source>
</evidence>
<comment type="subcellular location">
    <subcellularLocation>
        <location evidence="1">Cell outer membrane</location>
    </subcellularLocation>
</comment>
<dbReference type="Pfam" id="PF07715">
    <property type="entry name" value="Plug"/>
    <property type="match status" value="1"/>
</dbReference>
<reference evidence="5 6" key="1">
    <citation type="submission" date="2022-12" db="EMBL/GenBank/DDBJ databases">
        <title>Chitinophagaceae gen. sp. nov., a new member of the family Chitinophagaceae, isolated from soil in a chemical factory.</title>
        <authorList>
            <person name="Ke Z."/>
        </authorList>
    </citation>
    <scope>NUCLEOTIDE SEQUENCE [LARGE SCALE GENOMIC DNA]</scope>
    <source>
        <strain evidence="5 6">LY-5</strain>
    </source>
</reference>
<evidence type="ECO:0000256" key="3">
    <source>
        <dbReference type="ARBA" id="ARBA00023237"/>
    </source>
</evidence>
<dbReference type="Pfam" id="PF13715">
    <property type="entry name" value="CarbopepD_reg_2"/>
    <property type="match status" value="1"/>
</dbReference>
<sequence length="943" mass="105295">MKQRLNCYPVIAILLLVFSSLTGFSQAGIISGIVQDSLNQKPIAGANISIKGVKGGVVTNANGKFIFNHIEPGTYTVTASYVGYASLLIEQVKVAAGTKIELTFGLAPAASELGEVVVRATRATGKTQGAVIREIKTANQVVSGVSEQQIKLSQDRNAAQVMSRIPGITVVDGRFIMVRGIPERYNQVLLNNAIAPSTEVDRRTFSFDLIPSGVLDRLLIYKSGSPENTGDFAGGLIKVYTSNAQENNFTSFSLSTGFRQGTTGKDFIQSKGSSTDFLGFDNGFRKLPAAFPAENLRNLPNRAQERADAAHLLKNNFAMQRSTAIPDFGFGMSMGRFWDIGSKRLSTLTAINYSQSIASYAKQFNRYLEQTDFTKPVEHRFDYIDNVYEKENKIGVISNWMLKLNALNKIEFKNLFNQIGENHTVLRRGEDFIQGAGLTRQNYMYQYRARTVYSGQLQGTHNLSKSNASLMWVLGANYLGEQQPDLRRFRTIETAEKSGEFRMVLPPSSNLYDAGRFFGSLSEKGISQGLNYEKKLKATSDNPITLKAGYLVDYRKRNFDTRYFSYFYPGSGSIEAMQRLETLPLSQIFANENIKTTDGFLIEEGTRASDSYTASNLLSAGYVGAVIPVGKLNISGGLRAEYNILKLNTANDAGSKIKVDNKVFSPLAFLNLDYDLGKNKLRFAYYRSVNRPEFRELAPFLFYDYEFDAEKYGNPNLKTAQIENFDLRYEMYPRDGETISLGAFYKYFRNPIETRILIRSESPAFSFQNAKSGYDFGFEFELRKSLKGLTGSDFLDKISANLNASYIVSEVDYGVDATLGQDSKRALQGQSPYIINAALSYIDAKTGWQVNGAYNIFGKRIFAVGSNLFPTIYEMPRHAADITVTKKIGDWSVKLGIQDLFNARFKFYQDTDRNGSIDMKNDHSIFNYKRGTNVSATLTYTIK</sequence>
<dbReference type="Gene3D" id="2.40.170.20">
    <property type="entry name" value="TonB-dependent receptor, beta-barrel domain"/>
    <property type="match status" value="1"/>
</dbReference>
<keyword evidence="3" id="KW-0998">Cell outer membrane</keyword>
<dbReference type="SUPFAM" id="SSF49464">
    <property type="entry name" value="Carboxypeptidase regulatory domain-like"/>
    <property type="match status" value="1"/>
</dbReference>
<gene>
    <name evidence="5" type="ORF">O3P16_02095</name>
</gene>
<dbReference type="InterPro" id="IPR037066">
    <property type="entry name" value="Plug_dom_sf"/>
</dbReference>
<organism evidence="5 6">
    <name type="scientific">Polluticaenibacter yanchengensis</name>
    <dbReference type="NCBI Taxonomy" id="3014562"/>
    <lineage>
        <taxon>Bacteria</taxon>
        <taxon>Pseudomonadati</taxon>
        <taxon>Bacteroidota</taxon>
        <taxon>Chitinophagia</taxon>
        <taxon>Chitinophagales</taxon>
        <taxon>Chitinophagaceae</taxon>
        <taxon>Polluticaenibacter</taxon>
    </lineage>
</organism>
<dbReference type="Proteomes" id="UP001210231">
    <property type="component" value="Unassembled WGS sequence"/>
</dbReference>
<dbReference type="InterPro" id="IPR036942">
    <property type="entry name" value="Beta-barrel_TonB_sf"/>
</dbReference>
<name>A0ABT4UFG0_9BACT</name>
<comment type="caution">
    <text evidence="5">The sequence shown here is derived from an EMBL/GenBank/DDBJ whole genome shotgun (WGS) entry which is preliminary data.</text>
</comment>
<feature type="domain" description="TonB-dependent receptor plug" evidence="4">
    <location>
        <begin position="136"/>
        <end position="230"/>
    </location>
</feature>
<evidence type="ECO:0000259" key="4">
    <source>
        <dbReference type="Pfam" id="PF07715"/>
    </source>
</evidence>
<dbReference type="Gene3D" id="2.170.130.10">
    <property type="entry name" value="TonB-dependent receptor, plug domain"/>
    <property type="match status" value="1"/>
</dbReference>
<dbReference type="InterPro" id="IPR012910">
    <property type="entry name" value="Plug_dom"/>
</dbReference>